<feature type="compositionally biased region" description="Low complexity" evidence="1">
    <location>
        <begin position="139"/>
        <end position="154"/>
    </location>
</feature>
<evidence type="ECO:0000313" key="4">
    <source>
        <dbReference type="Proteomes" id="UP001153069"/>
    </source>
</evidence>
<feature type="region of interest" description="Disordered" evidence="1">
    <location>
        <begin position="330"/>
        <end position="360"/>
    </location>
</feature>
<sequence>MKLPLVGNKKKRRSSMDQTSRRHSVTSTSLRNSDTCLDYVHVVTARNSGGSGPFGPGSFAVHDNGNGSILSSHGHAYLPHAMYGGGDDGVSALSSGFTKGRDSSGFSLGVDSSWEKPRENPTDVIEPRSENFRRSMELSQSVSQRRSTTSTSGTSCMRLNKLKLDLHADQRLYGRDAQVQKLRDAFQNTRNTRSRQLVEISGVSGSGKSALAYQLRKLVRQKGGFFLSGKYEQQNQCCTSITGTSRGTVHSYNSNAVEPYAAFTMACRELCDALLAHKENPMHQGDKWQFSFQDVQAKLQQELDTETLQVLTTVFPDLLQIVGGSYLPADTTAPKQDHPSSHHESNSHVNNSTRSVMSTATATQNDSYSVSMGYNEAKNRFNFAIRKLLHIIASFGRVCLFLDDCHWADAASLDLIQNIVTEPNTNTANHAGTGCGNEYIQNGVLILVSYRTEQVTEEHPLKQTLMVIQEHCKNSKNPNSFTIITQQLQVQNLDRNQVNELLADVLSANNSSTQQQETMPLADCIHRKTEGNPLYVIQLLKSLASKQLTDTPLLTFNLEKLQWEWDLEQIEVRERASENVVEMIGAKLQNLPDGIRRLLPVVACLGASFEVSILERVVPHFNQLLSNNTGRRNRSRSNVTTNTEMPTPDENENTDDSTVPPDVFLKRCVAEGILYKQNDKIKWEHDKIQEAAYALLEERELVDRRLQLGRFLMAEYGQADLDRYVFILAGLLDCDTDHLPVGEDNRLILADLNWKAGVKAMKSAAYVSAVMYLDRGMRLLPTNDPWHCHYELSLELYSSAAQAHFCVGDLDKARICCEHVCWAMPGRPILDKQRAYNVWMETINAQGHTEEAMEKCIEVLAQLGLKFPKYGWTMHIMASMLKTELSVQTLEKRILELPVMTDPSRKWAMQLLDMLSTYSYQCQSSMFPLVILKSFQYTIKHGICDYTPPMLCTTGMLMAAVFSDLQGCSKFGKAALALYDRDEISQSTKSRTLFIAAGFTLHWRTPPSHIRLYFLEGYKVGMACGDAVNALWSIFCYLESGFHMGVPLGILEKDCLAYVQQMVDLKQDKISLPTRAVWQMILTMRGRPEDWAPLLRIAERADTDGNSKSHIERLHLHSTFWAGDYQKTVKLIEKHNVYKGEFDKIFHGAHAMPSLHMNCAVAFFALYAETKKNKYKQMAAFHSKKIKAWSKNGNPNICRYFCFVRAEQAALDKNPFPEAVKLFKEAILLSEQQSVPHDRALAHERLAALYIRHGLTSDAQNHLKEAAALFNNWGSPSRSRAVYNPEEYASESNEVTFATSPAIVPETRAQAILSSG</sequence>
<feature type="compositionally biased region" description="Basic and acidic residues" evidence="1">
    <location>
        <begin position="113"/>
        <end position="136"/>
    </location>
</feature>
<reference evidence="3" key="1">
    <citation type="submission" date="2020-06" db="EMBL/GenBank/DDBJ databases">
        <authorList>
            <consortium name="Plant Systems Biology data submission"/>
        </authorList>
    </citation>
    <scope>NUCLEOTIDE SEQUENCE</scope>
    <source>
        <strain evidence="3">D6</strain>
    </source>
</reference>
<proteinExistence type="predicted"/>
<dbReference type="SUPFAM" id="SSF52540">
    <property type="entry name" value="P-loop containing nucleoside triphosphate hydrolases"/>
    <property type="match status" value="1"/>
</dbReference>
<evidence type="ECO:0000256" key="1">
    <source>
        <dbReference type="SAM" id="MobiDB-lite"/>
    </source>
</evidence>
<dbReference type="EMBL" id="CAICTM010000010">
    <property type="protein sequence ID" value="CAB9496829.1"/>
    <property type="molecule type" value="Genomic_DNA"/>
</dbReference>
<dbReference type="InterPro" id="IPR053159">
    <property type="entry name" value="Hybrid_Histidine_Kinase"/>
</dbReference>
<dbReference type="OrthoDB" id="45468at2759"/>
<dbReference type="InterPro" id="IPR027417">
    <property type="entry name" value="P-loop_NTPase"/>
</dbReference>
<evidence type="ECO:0000259" key="2">
    <source>
        <dbReference type="Pfam" id="PF13191"/>
    </source>
</evidence>
<dbReference type="Gene3D" id="1.25.40.10">
    <property type="entry name" value="Tetratricopeptide repeat domain"/>
    <property type="match status" value="1"/>
</dbReference>
<dbReference type="SUPFAM" id="SSF48452">
    <property type="entry name" value="TPR-like"/>
    <property type="match status" value="1"/>
</dbReference>
<evidence type="ECO:0000313" key="3">
    <source>
        <dbReference type="EMBL" id="CAB9496829.1"/>
    </source>
</evidence>
<accession>A0A9N8D9Q6</accession>
<feature type="compositionally biased region" description="Basic and acidic residues" evidence="1">
    <location>
        <begin position="335"/>
        <end position="346"/>
    </location>
</feature>
<keyword evidence="4" id="KW-1185">Reference proteome</keyword>
<dbReference type="InterPro" id="IPR011990">
    <property type="entry name" value="TPR-like_helical_dom_sf"/>
</dbReference>
<dbReference type="InterPro" id="IPR041664">
    <property type="entry name" value="AAA_16"/>
</dbReference>
<dbReference type="Proteomes" id="UP001153069">
    <property type="component" value="Unassembled WGS sequence"/>
</dbReference>
<name>A0A9N8D9Q6_9STRA</name>
<feature type="compositionally biased region" description="Low complexity" evidence="1">
    <location>
        <begin position="629"/>
        <end position="643"/>
    </location>
</feature>
<feature type="domain" description="Orc1-like AAA ATPase" evidence="2">
    <location>
        <begin position="171"/>
        <end position="424"/>
    </location>
</feature>
<dbReference type="PANTHER" id="PTHR43642:SF1">
    <property type="entry name" value="HYBRID SIGNAL TRANSDUCTION HISTIDINE KINASE G"/>
    <property type="match status" value="1"/>
</dbReference>
<dbReference type="PANTHER" id="PTHR43642">
    <property type="entry name" value="HYBRID SIGNAL TRANSDUCTION HISTIDINE KINASE G"/>
    <property type="match status" value="1"/>
</dbReference>
<organism evidence="3 4">
    <name type="scientific">Seminavis robusta</name>
    <dbReference type="NCBI Taxonomy" id="568900"/>
    <lineage>
        <taxon>Eukaryota</taxon>
        <taxon>Sar</taxon>
        <taxon>Stramenopiles</taxon>
        <taxon>Ochrophyta</taxon>
        <taxon>Bacillariophyta</taxon>
        <taxon>Bacillariophyceae</taxon>
        <taxon>Bacillariophycidae</taxon>
        <taxon>Naviculales</taxon>
        <taxon>Naviculaceae</taxon>
        <taxon>Seminavis</taxon>
    </lineage>
</organism>
<comment type="caution">
    <text evidence="3">The sequence shown here is derived from an EMBL/GenBank/DDBJ whole genome shotgun (WGS) entry which is preliminary data.</text>
</comment>
<protein>
    <submittedName>
        <fullName evidence="3">Transcriptional regulator</fullName>
    </submittedName>
</protein>
<feature type="region of interest" description="Disordered" evidence="1">
    <location>
        <begin position="106"/>
        <end position="154"/>
    </location>
</feature>
<feature type="region of interest" description="Disordered" evidence="1">
    <location>
        <begin position="629"/>
        <end position="659"/>
    </location>
</feature>
<feature type="region of interest" description="Disordered" evidence="1">
    <location>
        <begin position="1"/>
        <end position="30"/>
    </location>
</feature>
<dbReference type="Pfam" id="PF13191">
    <property type="entry name" value="AAA_16"/>
    <property type="match status" value="1"/>
</dbReference>
<gene>
    <name evidence="3" type="ORF">SEMRO_10_G007950.1</name>
</gene>